<dbReference type="EMBL" id="GGEC01082254">
    <property type="protein sequence ID" value="MBX62738.1"/>
    <property type="molecule type" value="Transcribed_RNA"/>
</dbReference>
<sequence>MELRSSNDQSFKRQQIDLKTSQYNRMHESNQYPRLALKDFNKQEIKVDTEISTFSSSYS</sequence>
<accession>A0A2P2Q6X6</accession>
<organism evidence="1">
    <name type="scientific">Rhizophora mucronata</name>
    <name type="common">Asiatic mangrove</name>
    <dbReference type="NCBI Taxonomy" id="61149"/>
    <lineage>
        <taxon>Eukaryota</taxon>
        <taxon>Viridiplantae</taxon>
        <taxon>Streptophyta</taxon>
        <taxon>Embryophyta</taxon>
        <taxon>Tracheophyta</taxon>
        <taxon>Spermatophyta</taxon>
        <taxon>Magnoliopsida</taxon>
        <taxon>eudicotyledons</taxon>
        <taxon>Gunneridae</taxon>
        <taxon>Pentapetalae</taxon>
        <taxon>rosids</taxon>
        <taxon>fabids</taxon>
        <taxon>Malpighiales</taxon>
        <taxon>Rhizophoraceae</taxon>
        <taxon>Rhizophora</taxon>
    </lineage>
</organism>
<reference evidence="1" key="1">
    <citation type="submission" date="2018-02" db="EMBL/GenBank/DDBJ databases">
        <title>Rhizophora mucronata_Transcriptome.</title>
        <authorList>
            <person name="Meera S.P."/>
            <person name="Sreeshan A."/>
            <person name="Augustine A."/>
        </authorList>
    </citation>
    <scope>NUCLEOTIDE SEQUENCE</scope>
    <source>
        <tissue evidence="1">Leaf</tissue>
    </source>
</reference>
<dbReference type="AlphaFoldDB" id="A0A2P2Q6X6"/>
<evidence type="ECO:0000313" key="1">
    <source>
        <dbReference type="EMBL" id="MBX62738.1"/>
    </source>
</evidence>
<proteinExistence type="predicted"/>
<name>A0A2P2Q6X6_RHIMU</name>
<protein>
    <submittedName>
        <fullName evidence="1">Uncharacterized protein</fullName>
    </submittedName>
</protein>